<dbReference type="AlphaFoldDB" id="A0A7J5ZA83"/>
<dbReference type="EMBL" id="JAAKFY010000004">
    <property type="protein sequence ID" value="KAF3857617.1"/>
    <property type="molecule type" value="Genomic_DNA"/>
</dbReference>
<name>A0A7J5ZA83_DISMA</name>
<sequence length="172" mass="19745">MKDSLRRAGMHTVWNTMKDSLWRAGMHTVWNTMKDSLRRAGMHTVWNTMKDSLWRAGMHTVWNTMKDSLWRAGMHTEVIQRRSVSRTLNTTVFMKRSRSPSTILCLPHTASSPAQWTARMLLKPVARHTSSLNLSSKSGSSPEDEFARAVIHTEHYAVSKTSETLNSRRYNA</sequence>
<evidence type="ECO:0000313" key="1">
    <source>
        <dbReference type="EMBL" id="KAF3857617.1"/>
    </source>
</evidence>
<comment type="caution">
    <text evidence="1">The sequence shown here is derived from an EMBL/GenBank/DDBJ whole genome shotgun (WGS) entry which is preliminary data.</text>
</comment>
<protein>
    <submittedName>
        <fullName evidence="1">Uncharacterized protein</fullName>
    </submittedName>
</protein>
<keyword evidence="2" id="KW-1185">Reference proteome</keyword>
<proteinExistence type="predicted"/>
<reference evidence="1 2" key="1">
    <citation type="submission" date="2020-03" db="EMBL/GenBank/DDBJ databases">
        <title>Dissostichus mawsoni Genome sequencing and assembly.</title>
        <authorList>
            <person name="Park H."/>
        </authorList>
    </citation>
    <scope>NUCLEOTIDE SEQUENCE [LARGE SCALE GENOMIC DNA]</scope>
    <source>
        <strain evidence="1">DM0001</strain>
        <tissue evidence="1">Muscle</tissue>
    </source>
</reference>
<evidence type="ECO:0000313" key="2">
    <source>
        <dbReference type="Proteomes" id="UP000518266"/>
    </source>
</evidence>
<organism evidence="1 2">
    <name type="scientific">Dissostichus mawsoni</name>
    <name type="common">Antarctic cod</name>
    <dbReference type="NCBI Taxonomy" id="36200"/>
    <lineage>
        <taxon>Eukaryota</taxon>
        <taxon>Metazoa</taxon>
        <taxon>Chordata</taxon>
        <taxon>Craniata</taxon>
        <taxon>Vertebrata</taxon>
        <taxon>Euteleostomi</taxon>
        <taxon>Actinopterygii</taxon>
        <taxon>Neopterygii</taxon>
        <taxon>Teleostei</taxon>
        <taxon>Neoteleostei</taxon>
        <taxon>Acanthomorphata</taxon>
        <taxon>Eupercaria</taxon>
        <taxon>Perciformes</taxon>
        <taxon>Notothenioidei</taxon>
        <taxon>Nototheniidae</taxon>
        <taxon>Dissostichus</taxon>
    </lineage>
</organism>
<gene>
    <name evidence="1" type="ORF">F7725_010819</name>
</gene>
<dbReference type="Proteomes" id="UP000518266">
    <property type="component" value="Unassembled WGS sequence"/>
</dbReference>
<accession>A0A7J5ZA83</accession>